<name>E1Z9M7_CHLVA</name>
<accession>E1Z9M7</accession>
<reference evidence="1 2" key="1">
    <citation type="journal article" date="2010" name="Plant Cell">
        <title>The Chlorella variabilis NC64A genome reveals adaptation to photosymbiosis, coevolution with viruses, and cryptic sex.</title>
        <authorList>
            <person name="Blanc G."/>
            <person name="Duncan G."/>
            <person name="Agarkova I."/>
            <person name="Borodovsky M."/>
            <person name="Gurnon J."/>
            <person name="Kuo A."/>
            <person name="Lindquist E."/>
            <person name="Lucas S."/>
            <person name="Pangilinan J."/>
            <person name="Polle J."/>
            <person name="Salamov A."/>
            <person name="Terry A."/>
            <person name="Yamada T."/>
            <person name="Dunigan D.D."/>
            <person name="Grigoriev I.V."/>
            <person name="Claverie J.M."/>
            <person name="Van Etten J.L."/>
        </authorList>
    </citation>
    <scope>NUCLEOTIDE SEQUENCE [LARGE SCALE GENOMIC DNA]</scope>
    <source>
        <strain evidence="1 2">NC64A</strain>
    </source>
</reference>
<gene>
    <name evidence="1" type="ORF">CHLNCDRAFT_143178</name>
</gene>
<dbReference type="Proteomes" id="UP000008141">
    <property type="component" value="Unassembled WGS sequence"/>
</dbReference>
<dbReference type="KEGG" id="cvr:CHLNCDRAFT_143178"/>
<dbReference type="InParanoid" id="E1Z9M7"/>
<dbReference type="RefSeq" id="XP_005849649.1">
    <property type="nucleotide sequence ID" value="XM_005849587.1"/>
</dbReference>
<dbReference type="EMBL" id="GL433839">
    <property type="protein sequence ID" value="EFN57547.1"/>
    <property type="molecule type" value="Genomic_DNA"/>
</dbReference>
<organism evidence="2">
    <name type="scientific">Chlorella variabilis</name>
    <name type="common">Green alga</name>
    <dbReference type="NCBI Taxonomy" id="554065"/>
    <lineage>
        <taxon>Eukaryota</taxon>
        <taxon>Viridiplantae</taxon>
        <taxon>Chlorophyta</taxon>
        <taxon>core chlorophytes</taxon>
        <taxon>Trebouxiophyceae</taxon>
        <taxon>Chlorellales</taxon>
        <taxon>Chlorellaceae</taxon>
        <taxon>Chlorella clade</taxon>
        <taxon>Chlorella</taxon>
    </lineage>
</organism>
<evidence type="ECO:0000313" key="2">
    <source>
        <dbReference type="Proteomes" id="UP000008141"/>
    </source>
</evidence>
<dbReference type="AlphaFoldDB" id="E1Z9M7"/>
<sequence length="126" mass="13259">MQLPWQPHAAWPAAAAAQSHWQVLGQLPGLAAAPAAPVTNAAATPALVPAQHQQHQHCQMQLDQLISRVEAERMKALVETLVLHWLAQARQQAAAELASAQQAAASMLQACAEMQAAATLAALPSL</sequence>
<dbReference type="GeneID" id="17356933"/>
<keyword evidence="2" id="KW-1185">Reference proteome</keyword>
<evidence type="ECO:0000313" key="1">
    <source>
        <dbReference type="EMBL" id="EFN57547.1"/>
    </source>
</evidence>
<protein>
    <submittedName>
        <fullName evidence="1">Uncharacterized protein</fullName>
    </submittedName>
</protein>
<proteinExistence type="predicted"/>